<evidence type="ECO:0000313" key="12">
    <source>
        <dbReference type="Proteomes" id="UP000266426"/>
    </source>
</evidence>
<evidence type="ECO:0000256" key="6">
    <source>
        <dbReference type="ARBA" id="ARBA00022676"/>
    </source>
</evidence>
<keyword evidence="7 10" id="KW-0808">Transferase</keyword>
<evidence type="ECO:0000256" key="7">
    <source>
        <dbReference type="ARBA" id="ARBA00022679"/>
    </source>
</evidence>
<evidence type="ECO:0000256" key="3">
    <source>
        <dbReference type="ARBA" id="ARBA00020902"/>
    </source>
</evidence>
<dbReference type="Pfam" id="PF02684">
    <property type="entry name" value="LpxB"/>
    <property type="match status" value="1"/>
</dbReference>
<name>A0A3A4QWF9_9BACT</name>
<dbReference type="AlphaFoldDB" id="A0A3A4QWF9"/>
<accession>A0A3A4QWF9</accession>
<sequence>MSSAPYSNPTLMIIAGEVSGDIHGGKLVREIKKLNPAIAFFGTGGEQMRAEGVDLIHDLNDLAVLGLVEVIRHYPRIRSIFYEMIECAHQRKPDAVILIDYPGFNIRIAEHLKKLGIPVIYFISPQIWAWGQHRKKVISQRVDKMLVFFDFEKQFYSDTGLDVEFVGHPLVEHLVPEISRESFIASHDLDPDRPLLGLLPGSRKNEIERLLPVMLESAREIYQAMPEVQFVLPVGSAIPRGQLMGIYEQWKESNTVPVTLIDGQVHETMAYSDLVLVASGTATLETACLGTPMIILYKVNVITSLCARLVIKIPYIGLVNVVAGRIVAPEFLQHNARPSKIAACAMEYLSHPETMIDFKNELKRVKQKLGGPGALQRAAQSIMTFLHNRKH</sequence>
<dbReference type="InterPro" id="IPR003835">
    <property type="entry name" value="Glyco_trans_19"/>
</dbReference>
<reference evidence="11 12" key="1">
    <citation type="journal article" date="2017" name="ISME J.">
        <title>Energy and carbon metabolisms in a deep terrestrial subsurface fluid microbial community.</title>
        <authorList>
            <person name="Momper L."/>
            <person name="Jungbluth S.P."/>
            <person name="Lee M.D."/>
            <person name="Amend J.P."/>
        </authorList>
    </citation>
    <scope>NUCLEOTIDE SEQUENCE [LARGE SCALE GENOMIC DNA]</scope>
    <source>
        <strain evidence="11">SURF_26</strain>
    </source>
</reference>
<evidence type="ECO:0000256" key="10">
    <source>
        <dbReference type="HAMAP-Rule" id="MF_00392"/>
    </source>
</evidence>
<dbReference type="SUPFAM" id="SSF53756">
    <property type="entry name" value="UDP-Glycosyltransferase/glycogen phosphorylase"/>
    <property type="match status" value="1"/>
</dbReference>
<gene>
    <name evidence="10" type="primary">lpxB</name>
    <name evidence="11" type="ORF">C4541_10915</name>
</gene>
<proteinExistence type="inferred from homology"/>
<dbReference type="GO" id="GO:0005543">
    <property type="term" value="F:phospholipid binding"/>
    <property type="evidence" value="ECO:0007669"/>
    <property type="project" value="TreeGrafter"/>
</dbReference>
<comment type="caution">
    <text evidence="11">The sequence shown here is derived from an EMBL/GenBank/DDBJ whole genome shotgun (WGS) entry which is preliminary data.</text>
</comment>
<dbReference type="EMBL" id="QZJZ01000086">
    <property type="protein sequence ID" value="RJP57082.1"/>
    <property type="molecule type" value="Genomic_DNA"/>
</dbReference>
<keyword evidence="4 10" id="KW-0444">Lipid biosynthesis</keyword>
<evidence type="ECO:0000256" key="9">
    <source>
        <dbReference type="ARBA" id="ARBA00048975"/>
    </source>
</evidence>
<evidence type="ECO:0000256" key="8">
    <source>
        <dbReference type="ARBA" id="ARBA00023098"/>
    </source>
</evidence>
<dbReference type="Gene3D" id="3.40.50.2000">
    <property type="entry name" value="Glycogen Phosphorylase B"/>
    <property type="match status" value="1"/>
</dbReference>
<dbReference type="UniPathway" id="UPA00973"/>
<organism evidence="11 12">
    <name type="scientific">Candidatus Auribacter fodinae</name>
    <dbReference type="NCBI Taxonomy" id="2093366"/>
    <lineage>
        <taxon>Bacteria</taxon>
        <taxon>Pseudomonadati</taxon>
        <taxon>Candidatus Auribacterota</taxon>
        <taxon>Candidatus Auribacteria</taxon>
        <taxon>Candidatus Auribacterales</taxon>
        <taxon>Candidatus Auribacteraceae</taxon>
        <taxon>Candidatus Auribacter</taxon>
    </lineage>
</organism>
<dbReference type="EC" id="2.4.1.182" evidence="2 10"/>
<comment type="catalytic activity">
    <reaction evidence="9 10">
        <text>a lipid X + a UDP-2-N,3-O-bis[(3R)-3-hydroxyacyl]-alpha-D-glucosamine = a lipid A disaccharide + UDP + H(+)</text>
        <dbReference type="Rhea" id="RHEA:67828"/>
        <dbReference type="ChEBI" id="CHEBI:15378"/>
        <dbReference type="ChEBI" id="CHEBI:58223"/>
        <dbReference type="ChEBI" id="CHEBI:137748"/>
        <dbReference type="ChEBI" id="CHEBI:176338"/>
        <dbReference type="ChEBI" id="CHEBI:176343"/>
        <dbReference type="EC" id="2.4.1.182"/>
    </reaction>
</comment>
<evidence type="ECO:0000256" key="1">
    <source>
        <dbReference type="ARBA" id="ARBA00002056"/>
    </source>
</evidence>
<evidence type="ECO:0000256" key="2">
    <source>
        <dbReference type="ARBA" id="ARBA00012687"/>
    </source>
</evidence>
<dbReference type="PANTHER" id="PTHR30372:SF4">
    <property type="entry name" value="LIPID-A-DISACCHARIDE SYNTHASE, MITOCHONDRIAL-RELATED"/>
    <property type="match status" value="1"/>
</dbReference>
<keyword evidence="8 10" id="KW-0443">Lipid metabolism</keyword>
<dbReference type="Proteomes" id="UP000266426">
    <property type="component" value="Unassembled WGS sequence"/>
</dbReference>
<dbReference type="HAMAP" id="MF_00392">
    <property type="entry name" value="LpxB"/>
    <property type="match status" value="1"/>
</dbReference>
<comment type="similarity">
    <text evidence="10">Belongs to the LpxB family.</text>
</comment>
<evidence type="ECO:0000256" key="4">
    <source>
        <dbReference type="ARBA" id="ARBA00022516"/>
    </source>
</evidence>
<dbReference type="GO" id="GO:0008915">
    <property type="term" value="F:lipid-A-disaccharide synthase activity"/>
    <property type="evidence" value="ECO:0007669"/>
    <property type="project" value="UniProtKB-UniRule"/>
</dbReference>
<keyword evidence="5 10" id="KW-0441">Lipid A biosynthesis</keyword>
<dbReference type="PANTHER" id="PTHR30372">
    <property type="entry name" value="LIPID-A-DISACCHARIDE SYNTHASE"/>
    <property type="match status" value="1"/>
</dbReference>
<evidence type="ECO:0000256" key="5">
    <source>
        <dbReference type="ARBA" id="ARBA00022556"/>
    </source>
</evidence>
<dbReference type="NCBIfam" id="TIGR00215">
    <property type="entry name" value="lpxB"/>
    <property type="match status" value="1"/>
</dbReference>
<comment type="pathway">
    <text evidence="10">Bacterial outer membrane biogenesis; LPS lipid A biosynthesis.</text>
</comment>
<dbReference type="GO" id="GO:0009245">
    <property type="term" value="P:lipid A biosynthetic process"/>
    <property type="evidence" value="ECO:0007669"/>
    <property type="project" value="UniProtKB-UniRule"/>
</dbReference>
<keyword evidence="6 10" id="KW-0328">Glycosyltransferase</keyword>
<comment type="function">
    <text evidence="1 10">Condensation of UDP-2,3-diacylglucosamine and 2,3-diacylglucosamine-1-phosphate to form lipid A disaccharide, a precursor of lipid A, a phosphorylated glycolipid that anchors the lipopolysaccharide to the outer membrane of the cell.</text>
</comment>
<dbReference type="GO" id="GO:0016020">
    <property type="term" value="C:membrane"/>
    <property type="evidence" value="ECO:0007669"/>
    <property type="project" value="GOC"/>
</dbReference>
<evidence type="ECO:0000313" key="11">
    <source>
        <dbReference type="EMBL" id="RJP57082.1"/>
    </source>
</evidence>
<protein>
    <recommendedName>
        <fullName evidence="3 10">Lipid-A-disaccharide synthase</fullName>
        <ecNumber evidence="2 10">2.4.1.182</ecNumber>
    </recommendedName>
</protein>